<gene>
    <name evidence="15" type="ORF">PYH38_005938</name>
</gene>
<evidence type="ECO:0000313" key="16">
    <source>
        <dbReference type="Proteomes" id="UP001235547"/>
    </source>
</evidence>
<dbReference type="PROSITE" id="PS50109">
    <property type="entry name" value="HIS_KIN"/>
    <property type="match status" value="1"/>
</dbReference>
<evidence type="ECO:0000256" key="6">
    <source>
        <dbReference type="ARBA" id="ARBA00022692"/>
    </source>
</evidence>
<keyword evidence="6 12" id="KW-0812">Transmembrane</keyword>
<comment type="subcellular location">
    <subcellularLocation>
        <location evidence="2">Membrane</location>
        <topology evidence="2">Multi-pass membrane protein</topology>
    </subcellularLocation>
</comment>
<evidence type="ECO:0000259" key="13">
    <source>
        <dbReference type="PROSITE" id="PS50109"/>
    </source>
</evidence>
<evidence type="ECO:0000256" key="3">
    <source>
        <dbReference type="ARBA" id="ARBA00012438"/>
    </source>
</evidence>
<dbReference type="Proteomes" id="UP001235547">
    <property type="component" value="Plasmid unnamed"/>
</dbReference>
<dbReference type="EMBL" id="CP120372">
    <property type="protein sequence ID" value="WEX85534.1"/>
    <property type="molecule type" value="Genomic_DNA"/>
</dbReference>
<dbReference type="InterPro" id="IPR050428">
    <property type="entry name" value="TCS_sensor_his_kinase"/>
</dbReference>
<evidence type="ECO:0000256" key="4">
    <source>
        <dbReference type="ARBA" id="ARBA00022553"/>
    </source>
</evidence>
<evidence type="ECO:0000256" key="11">
    <source>
        <dbReference type="ARBA" id="ARBA00023012"/>
    </source>
</evidence>
<geneLocation type="plasmid" evidence="15 16">
    <name>unnamed</name>
</geneLocation>
<evidence type="ECO:0000313" key="15">
    <source>
        <dbReference type="EMBL" id="WEX85534.1"/>
    </source>
</evidence>
<sequence>MTNSRSLTRRLILGLGGATLLVWISVPTIAALRLSKVVDDLSDDLLKLTAVFMEPALIDEGKVDSDYIRIPGYTPSFEKYWTVRYSVEVNPRPSPGTPALDGFSQTATDRIYTLKMPDGRILRVAEPLDLRRQSIKNGAALVLVPILVLLPFSIAVWWMVIRRSLAPIKVLQQEIGSRDGRNLSPVGVIDLPAELAPIAASVDRLLERLRTALDRERECAANSAHELRTPIAGSLAQMQRLVAELPQGSAKTRARGIEKALSSLGSRVEKLLQLARAESGIGIAVHAIDLVRAVRLEIEDLGKKPQYAGRLILDVDGCPSLMRKVDVDAFAILLRNLIENALTHGLPGTPATVSVRTEGSIAIANAGPVVPLPDLEEITKRFRRGATGAAGSGLGLHIASMVIKRIGGSLELASPARGRDDGFEAIIRIPP</sequence>
<evidence type="ECO:0000256" key="8">
    <source>
        <dbReference type="ARBA" id="ARBA00022777"/>
    </source>
</evidence>
<dbReference type="SMART" id="SM00388">
    <property type="entry name" value="HisKA"/>
    <property type="match status" value="1"/>
</dbReference>
<evidence type="ECO:0000256" key="1">
    <source>
        <dbReference type="ARBA" id="ARBA00000085"/>
    </source>
</evidence>
<dbReference type="PANTHER" id="PTHR45436">
    <property type="entry name" value="SENSOR HISTIDINE KINASE YKOH"/>
    <property type="match status" value="1"/>
</dbReference>
<dbReference type="PANTHER" id="PTHR45436:SF14">
    <property type="entry name" value="SENSOR PROTEIN QSEC"/>
    <property type="match status" value="1"/>
</dbReference>
<dbReference type="PROSITE" id="PS50885">
    <property type="entry name" value="HAMP"/>
    <property type="match status" value="1"/>
</dbReference>
<dbReference type="InterPro" id="IPR003660">
    <property type="entry name" value="HAMP_dom"/>
</dbReference>
<keyword evidence="10 12" id="KW-1133">Transmembrane helix</keyword>
<comment type="catalytic activity">
    <reaction evidence="1">
        <text>ATP + protein L-histidine = ADP + protein N-phospho-L-histidine.</text>
        <dbReference type="EC" id="2.7.13.3"/>
    </reaction>
</comment>
<keyword evidence="4" id="KW-0597">Phosphoprotein</keyword>
<dbReference type="SUPFAM" id="SSF55874">
    <property type="entry name" value="ATPase domain of HSP90 chaperone/DNA topoisomerase II/histidine kinase"/>
    <property type="match status" value="1"/>
</dbReference>
<feature type="domain" description="HAMP" evidence="14">
    <location>
        <begin position="162"/>
        <end position="214"/>
    </location>
</feature>
<dbReference type="RefSeq" id="WP_280736453.1">
    <property type="nucleotide sequence ID" value="NZ_CP120369.1"/>
</dbReference>
<keyword evidence="5" id="KW-0808">Transferase</keyword>
<organism evidence="15 16">
    <name type="scientific">Sinorhizobium numidicum</name>
    <dbReference type="NCBI Taxonomy" id="680248"/>
    <lineage>
        <taxon>Bacteria</taxon>
        <taxon>Pseudomonadati</taxon>
        <taxon>Pseudomonadota</taxon>
        <taxon>Alphaproteobacteria</taxon>
        <taxon>Hyphomicrobiales</taxon>
        <taxon>Rhizobiaceae</taxon>
        <taxon>Sinorhizobium/Ensifer group</taxon>
        <taxon>Sinorhizobium</taxon>
    </lineage>
</organism>
<evidence type="ECO:0000259" key="14">
    <source>
        <dbReference type="PROSITE" id="PS50885"/>
    </source>
</evidence>
<dbReference type="SMART" id="SM00387">
    <property type="entry name" value="HATPase_c"/>
    <property type="match status" value="1"/>
</dbReference>
<evidence type="ECO:0000256" key="2">
    <source>
        <dbReference type="ARBA" id="ARBA00004141"/>
    </source>
</evidence>
<protein>
    <recommendedName>
        <fullName evidence="3">histidine kinase</fullName>
        <ecNumber evidence="3">2.7.13.3</ecNumber>
    </recommendedName>
</protein>
<keyword evidence="9" id="KW-0067">ATP-binding</keyword>
<keyword evidence="15" id="KW-0614">Plasmid</keyword>
<accession>A0ABY8D3T0</accession>
<keyword evidence="12" id="KW-0472">Membrane</keyword>
<name>A0ABY8D3T0_9HYPH</name>
<evidence type="ECO:0000256" key="12">
    <source>
        <dbReference type="SAM" id="Phobius"/>
    </source>
</evidence>
<dbReference type="Pfam" id="PF00512">
    <property type="entry name" value="HisKA"/>
    <property type="match status" value="1"/>
</dbReference>
<dbReference type="Pfam" id="PF02518">
    <property type="entry name" value="HATPase_c"/>
    <property type="match status" value="1"/>
</dbReference>
<evidence type="ECO:0000256" key="5">
    <source>
        <dbReference type="ARBA" id="ARBA00022679"/>
    </source>
</evidence>
<dbReference type="Gene3D" id="3.30.565.10">
    <property type="entry name" value="Histidine kinase-like ATPase, C-terminal domain"/>
    <property type="match status" value="1"/>
</dbReference>
<dbReference type="InterPro" id="IPR003661">
    <property type="entry name" value="HisK_dim/P_dom"/>
</dbReference>
<proteinExistence type="predicted"/>
<keyword evidence="8 15" id="KW-0418">Kinase</keyword>
<dbReference type="CDD" id="cd00075">
    <property type="entry name" value="HATPase"/>
    <property type="match status" value="1"/>
</dbReference>
<feature type="transmembrane region" description="Helical" evidence="12">
    <location>
        <begin position="12"/>
        <end position="32"/>
    </location>
</feature>
<dbReference type="Gene3D" id="1.10.287.130">
    <property type="match status" value="1"/>
</dbReference>
<dbReference type="InterPro" id="IPR036890">
    <property type="entry name" value="HATPase_C_sf"/>
</dbReference>
<dbReference type="GO" id="GO:0016301">
    <property type="term" value="F:kinase activity"/>
    <property type="evidence" value="ECO:0007669"/>
    <property type="project" value="UniProtKB-KW"/>
</dbReference>
<feature type="transmembrane region" description="Helical" evidence="12">
    <location>
        <begin position="139"/>
        <end position="160"/>
    </location>
</feature>
<evidence type="ECO:0000256" key="9">
    <source>
        <dbReference type="ARBA" id="ARBA00022840"/>
    </source>
</evidence>
<keyword evidence="16" id="KW-1185">Reference proteome</keyword>
<dbReference type="InterPro" id="IPR003594">
    <property type="entry name" value="HATPase_dom"/>
</dbReference>
<dbReference type="CDD" id="cd00082">
    <property type="entry name" value="HisKA"/>
    <property type="match status" value="1"/>
</dbReference>
<keyword evidence="7" id="KW-0547">Nucleotide-binding</keyword>
<dbReference type="EC" id="2.7.13.3" evidence="3"/>
<evidence type="ECO:0000256" key="10">
    <source>
        <dbReference type="ARBA" id="ARBA00022989"/>
    </source>
</evidence>
<dbReference type="InterPro" id="IPR005467">
    <property type="entry name" value="His_kinase_dom"/>
</dbReference>
<dbReference type="InterPro" id="IPR036097">
    <property type="entry name" value="HisK_dim/P_sf"/>
</dbReference>
<feature type="domain" description="Histidine kinase" evidence="13">
    <location>
        <begin position="222"/>
        <end position="431"/>
    </location>
</feature>
<keyword evidence="11" id="KW-0902">Two-component regulatory system</keyword>
<dbReference type="SUPFAM" id="SSF47384">
    <property type="entry name" value="Homodimeric domain of signal transducing histidine kinase"/>
    <property type="match status" value="1"/>
</dbReference>
<evidence type="ECO:0000256" key="7">
    <source>
        <dbReference type="ARBA" id="ARBA00022741"/>
    </source>
</evidence>
<reference evidence="15 16" key="1">
    <citation type="submission" date="2023-03" db="EMBL/GenBank/DDBJ databases">
        <authorList>
            <person name="Kaur S."/>
            <person name="Espinosa-Saiz D."/>
            <person name="Velazquez E."/>
            <person name="Menendez E."/>
            <person name="diCenzo G.C."/>
        </authorList>
    </citation>
    <scope>NUCLEOTIDE SEQUENCE [LARGE SCALE GENOMIC DNA]</scope>
    <source>
        <strain evidence="15 16">LMG 27395</strain>
        <plasmid evidence="15 16">unnamed</plasmid>
    </source>
</reference>